<feature type="region of interest" description="Disordered" evidence="1">
    <location>
        <begin position="48"/>
        <end position="73"/>
    </location>
</feature>
<proteinExistence type="predicted"/>
<name>A0AAD7SB67_9TELE</name>
<dbReference type="Proteomes" id="UP001221898">
    <property type="component" value="Unassembled WGS sequence"/>
</dbReference>
<gene>
    <name evidence="2" type="ORF">AAFF_G00414870</name>
</gene>
<protein>
    <submittedName>
        <fullName evidence="2">Uncharacterized protein</fullName>
    </submittedName>
</protein>
<accession>A0AAD7SB67</accession>
<dbReference type="EMBL" id="JAINUG010000085">
    <property type="protein sequence ID" value="KAJ8399108.1"/>
    <property type="molecule type" value="Genomic_DNA"/>
</dbReference>
<evidence type="ECO:0000313" key="3">
    <source>
        <dbReference type="Proteomes" id="UP001221898"/>
    </source>
</evidence>
<dbReference type="AlphaFoldDB" id="A0AAD7SB67"/>
<comment type="caution">
    <text evidence="2">The sequence shown here is derived from an EMBL/GenBank/DDBJ whole genome shotgun (WGS) entry which is preliminary data.</text>
</comment>
<keyword evidence="3" id="KW-1185">Reference proteome</keyword>
<evidence type="ECO:0000313" key="2">
    <source>
        <dbReference type="EMBL" id="KAJ8399108.1"/>
    </source>
</evidence>
<organism evidence="2 3">
    <name type="scientific">Aldrovandia affinis</name>
    <dbReference type="NCBI Taxonomy" id="143900"/>
    <lineage>
        <taxon>Eukaryota</taxon>
        <taxon>Metazoa</taxon>
        <taxon>Chordata</taxon>
        <taxon>Craniata</taxon>
        <taxon>Vertebrata</taxon>
        <taxon>Euteleostomi</taxon>
        <taxon>Actinopterygii</taxon>
        <taxon>Neopterygii</taxon>
        <taxon>Teleostei</taxon>
        <taxon>Notacanthiformes</taxon>
        <taxon>Halosauridae</taxon>
        <taxon>Aldrovandia</taxon>
    </lineage>
</organism>
<reference evidence="2" key="1">
    <citation type="journal article" date="2023" name="Science">
        <title>Genome structures resolve the early diversification of teleost fishes.</title>
        <authorList>
            <person name="Parey E."/>
            <person name="Louis A."/>
            <person name="Montfort J."/>
            <person name="Bouchez O."/>
            <person name="Roques C."/>
            <person name="Iampietro C."/>
            <person name="Lluch J."/>
            <person name="Castinel A."/>
            <person name="Donnadieu C."/>
            <person name="Desvignes T."/>
            <person name="Floi Bucao C."/>
            <person name="Jouanno E."/>
            <person name="Wen M."/>
            <person name="Mejri S."/>
            <person name="Dirks R."/>
            <person name="Jansen H."/>
            <person name="Henkel C."/>
            <person name="Chen W.J."/>
            <person name="Zahm M."/>
            <person name="Cabau C."/>
            <person name="Klopp C."/>
            <person name="Thompson A.W."/>
            <person name="Robinson-Rechavi M."/>
            <person name="Braasch I."/>
            <person name="Lecointre G."/>
            <person name="Bobe J."/>
            <person name="Postlethwait J.H."/>
            <person name="Berthelot C."/>
            <person name="Roest Crollius H."/>
            <person name="Guiguen Y."/>
        </authorList>
    </citation>
    <scope>NUCLEOTIDE SEQUENCE</scope>
    <source>
        <strain evidence="2">NC1722</strain>
    </source>
</reference>
<evidence type="ECO:0000256" key="1">
    <source>
        <dbReference type="SAM" id="MobiDB-lite"/>
    </source>
</evidence>
<sequence>MGPTLSMQPSVLMNAEDCRMSQWGLFFPSCEGRAVSPAEPCPVPRLRAMLQSHEPGPSHTRPGSHSALLRHDR</sequence>